<evidence type="ECO:0000313" key="2">
    <source>
        <dbReference type="Proteomes" id="UP001549167"/>
    </source>
</evidence>
<accession>A0ABV2KUH8</accession>
<dbReference type="Proteomes" id="UP001549167">
    <property type="component" value="Unassembled WGS sequence"/>
</dbReference>
<reference evidence="1 2" key="1">
    <citation type="submission" date="2024-06" db="EMBL/GenBank/DDBJ databases">
        <title>Genomic Encyclopedia of Type Strains, Phase IV (KMG-IV): sequencing the most valuable type-strain genomes for metagenomic binning, comparative biology and taxonomic classification.</title>
        <authorList>
            <person name="Goeker M."/>
        </authorList>
    </citation>
    <scope>NUCLEOTIDE SEQUENCE [LARGE SCALE GENOMIC DNA]</scope>
    <source>
        <strain evidence="1 2">DSM 23520</strain>
    </source>
</reference>
<evidence type="ECO:0000313" key="1">
    <source>
        <dbReference type="EMBL" id="MET3683221.1"/>
    </source>
</evidence>
<sequence>MNAILEKTNGETVELDALIQGQKTVVTLVRHLG</sequence>
<name>A0ABV2KUH8_9BACI</name>
<comment type="caution">
    <text evidence="1">The sequence shown here is derived from an EMBL/GenBank/DDBJ whole genome shotgun (WGS) entry which is preliminary data.</text>
</comment>
<proteinExistence type="predicted"/>
<protein>
    <submittedName>
        <fullName evidence="1">Uncharacterized protein</fullName>
    </submittedName>
</protein>
<keyword evidence="2" id="KW-1185">Reference proteome</keyword>
<gene>
    <name evidence="1" type="ORF">ABID56_001312</name>
</gene>
<organism evidence="1 2">
    <name type="scientific">Alkalibacillus flavidus</name>
    <dbReference type="NCBI Taxonomy" id="546021"/>
    <lineage>
        <taxon>Bacteria</taxon>
        <taxon>Bacillati</taxon>
        <taxon>Bacillota</taxon>
        <taxon>Bacilli</taxon>
        <taxon>Bacillales</taxon>
        <taxon>Bacillaceae</taxon>
        <taxon>Alkalibacillus</taxon>
    </lineage>
</organism>
<dbReference type="EMBL" id="JBEPMX010000005">
    <property type="protein sequence ID" value="MET3683221.1"/>
    <property type="molecule type" value="Genomic_DNA"/>
</dbReference>